<sequence length="84" mass="9041">MRFDITILVASLATISTDDTMTVFAECGPFSIWDSKNAIFYTGPSTYYVDANRSCRGTGVSAWYDGASFGLGQISGSHQIQPSS</sequence>
<accession>A0AAD8PID4</accession>
<evidence type="ECO:0000313" key="2">
    <source>
        <dbReference type="Proteomes" id="UP001230504"/>
    </source>
</evidence>
<reference evidence="1" key="1">
    <citation type="submission" date="2021-06" db="EMBL/GenBank/DDBJ databases">
        <title>Comparative genomics, transcriptomics and evolutionary studies reveal genomic signatures of adaptation to plant cell wall in hemibiotrophic fungi.</title>
        <authorList>
            <consortium name="DOE Joint Genome Institute"/>
            <person name="Baroncelli R."/>
            <person name="Diaz J.F."/>
            <person name="Benocci T."/>
            <person name="Peng M."/>
            <person name="Battaglia E."/>
            <person name="Haridas S."/>
            <person name="Andreopoulos W."/>
            <person name="Labutti K."/>
            <person name="Pangilinan J."/>
            <person name="Floch G.L."/>
            <person name="Makela M.R."/>
            <person name="Henrissat B."/>
            <person name="Grigoriev I.V."/>
            <person name="Crouch J.A."/>
            <person name="De Vries R.P."/>
            <person name="Sukno S.A."/>
            <person name="Thon M.R."/>
        </authorList>
    </citation>
    <scope>NUCLEOTIDE SEQUENCE</scope>
    <source>
        <strain evidence="1">CBS 125086</strain>
    </source>
</reference>
<dbReference type="AlphaFoldDB" id="A0AAD8PID4"/>
<dbReference type="EMBL" id="JAHLJV010000287">
    <property type="protein sequence ID" value="KAK1561517.1"/>
    <property type="molecule type" value="Genomic_DNA"/>
</dbReference>
<dbReference type="GeneID" id="85448901"/>
<protein>
    <submittedName>
        <fullName evidence="1">Uncharacterized protein</fullName>
    </submittedName>
</protein>
<proteinExistence type="predicted"/>
<evidence type="ECO:0000313" key="1">
    <source>
        <dbReference type="EMBL" id="KAK1561517.1"/>
    </source>
</evidence>
<keyword evidence="2" id="KW-1185">Reference proteome</keyword>
<dbReference type="RefSeq" id="XP_060406697.1">
    <property type="nucleotide sequence ID" value="XM_060564661.1"/>
</dbReference>
<organism evidence="1 2">
    <name type="scientific">Colletotrichum navitas</name>
    <dbReference type="NCBI Taxonomy" id="681940"/>
    <lineage>
        <taxon>Eukaryota</taxon>
        <taxon>Fungi</taxon>
        <taxon>Dikarya</taxon>
        <taxon>Ascomycota</taxon>
        <taxon>Pezizomycotina</taxon>
        <taxon>Sordariomycetes</taxon>
        <taxon>Hypocreomycetidae</taxon>
        <taxon>Glomerellales</taxon>
        <taxon>Glomerellaceae</taxon>
        <taxon>Colletotrichum</taxon>
        <taxon>Colletotrichum graminicola species complex</taxon>
    </lineage>
</organism>
<gene>
    <name evidence="1" type="ORF">LY79DRAFT_686507</name>
</gene>
<name>A0AAD8PID4_9PEZI</name>
<comment type="caution">
    <text evidence="1">The sequence shown here is derived from an EMBL/GenBank/DDBJ whole genome shotgun (WGS) entry which is preliminary data.</text>
</comment>
<dbReference type="Proteomes" id="UP001230504">
    <property type="component" value="Unassembled WGS sequence"/>
</dbReference>